<dbReference type="EMBL" id="JAWDGP010001994">
    <property type="protein sequence ID" value="KAK3786228.1"/>
    <property type="molecule type" value="Genomic_DNA"/>
</dbReference>
<evidence type="ECO:0000256" key="1">
    <source>
        <dbReference type="SAM" id="MobiDB-lite"/>
    </source>
</evidence>
<accession>A0AAE1AEN4</accession>
<protein>
    <submittedName>
        <fullName evidence="2">Uncharacterized protein</fullName>
    </submittedName>
</protein>
<comment type="caution">
    <text evidence="2">The sequence shown here is derived from an EMBL/GenBank/DDBJ whole genome shotgun (WGS) entry which is preliminary data.</text>
</comment>
<reference evidence="2" key="1">
    <citation type="journal article" date="2023" name="G3 (Bethesda)">
        <title>A reference genome for the long-term kleptoplast-retaining sea slug Elysia crispata morphotype clarki.</title>
        <authorList>
            <person name="Eastman K.E."/>
            <person name="Pendleton A.L."/>
            <person name="Shaikh M.A."/>
            <person name="Suttiyut T."/>
            <person name="Ogas R."/>
            <person name="Tomko P."/>
            <person name="Gavelis G."/>
            <person name="Widhalm J.R."/>
            <person name="Wisecaver J.H."/>
        </authorList>
    </citation>
    <scope>NUCLEOTIDE SEQUENCE</scope>
    <source>
        <strain evidence="2">ECLA1</strain>
    </source>
</reference>
<proteinExistence type="predicted"/>
<keyword evidence="3" id="KW-1185">Reference proteome</keyword>
<evidence type="ECO:0000313" key="3">
    <source>
        <dbReference type="Proteomes" id="UP001283361"/>
    </source>
</evidence>
<dbReference type="Proteomes" id="UP001283361">
    <property type="component" value="Unassembled WGS sequence"/>
</dbReference>
<sequence length="169" mass="19545">MQHEKTLWLADTPKLNTLPSKSHLAPDLRFWILPGTFFYNMKTRSTAQRRPQKRGEHLSMFHSQILGATDHPQVTWRSEQSRNNQATQYTYQAVTQSLHLGFMGFLPMFWGHELCISTANTLFITSLHHCCWRLRTETPPLYLTNLPPDRSPGSLSSCLLDQEIGHDRP</sequence>
<name>A0AAE1AEN4_9GAST</name>
<evidence type="ECO:0000313" key="2">
    <source>
        <dbReference type="EMBL" id="KAK3786228.1"/>
    </source>
</evidence>
<feature type="region of interest" description="Disordered" evidence="1">
    <location>
        <begin position="150"/>
        <end position="169"/>
    </location>
</feature>
<dbReference type="AlphaFoldDB" id="A0AAE1AEN4"/>
<gene>
    <name evidence="2" type="ORF">RRG08_064487</name>
</gene>
<organism evidence="2 3">
    <name type="scientific">Elysia crispata</name>
    <name type="common">lettuce slug</name>
    <dbReference type="NCBI Taxonomy" id="231223"/>
    <lineage>
        <taxon>Eukaryota</taxon>
        <taxon>Metazoa</taxon>
        <taxon>Spiralia</taxon>
        <taxon>Lophotrochozoa</taxon>
        <taxon>Mollusca</taxon>
        <taxon>Gastropoda</taxon>
        <taxon>Heterobranchia</taxon>
        <taxon>Euthyneura</taxon>
        <taxon>Panpulmonata</taxon>
        <taxon>Sacoglossa</taxon>
        <taxon>Placobranchoidea</taxon>
        <taxon>Plakobranchidae</taxon>
        <taxon>Elysia</taxon>
    </lineage>
</organism>